<evidence type="ECO:0000259" key="1">
    <source>
        <dbReference type="Pfam" id="PF12657"/>
    </source>
</evidence>
<proteinExistence type="predicted"/>
<dbReference type="InterPro" id="IPR015943">
    <property type="entry name" value="WD40/YVTN_repeat-like_dom_sf"/>
</dbReference>
<keyword evidence="4" id="KW-1185">Reference proteome</keyword>
<evidence type="ECO:0000313" key="4">
    <source>
        <dbReference type="Proteomes" id="UP000054485"/>
    </source>
</evidence>
<evidence type="ECO:0008006" key="5">
    <source>
        <dbReference type="Google" id="ProtNLM"/>
    </source>
</evidence>
<dbReference type="Pfam" id="PF12657">
    <property type="entry name" value="TFIIIC_delta"/>
    <property type="match status" value="1"/>
</dbReference>
<dbReference type="InParanoid" id="A0A0D0B520"/>
<feature type="domain" description="Transcription factor IIIC putative zinc-finger" evidence="2">
    <location>
        <begin position="672"/>
        <end position="764"/>
    </location>
</feature>
<dbReference type="GO" id="GO:0006384">
    <property type="term" value="P:transcription initiation at RNA polymerase III promoter"/>
    <property type="evidence" value="ECO:0007669"/>
    <property type="project" value="InterPro"/>
</dbReference>
<accession>A0A0D0B520</accession>
<sequence length="768" mass="84109">MAIYTSLAVPTVILNPSERCLQWSGDGQACITTKAAVHIMTPDTGINFSTPPDIKAPRGEEQGEQSLGWFRTMIEPARAQTHMWPSICQDWGAITLGSLDVSLREVACSPSNLTSRGRCVIAILNSNAEVSLWAAAKNHLKGEWTNIQDVTGLLLDTASSEDIMRRTLRAQVTSLAWSKQPDYGITPTPILDSSMLALGTRAGCIEFLRFNRNSDSEGSLSYIHTKTLSDHWITHLSWAPWITHAAGHCESLLAFSTDNGNVGMVKVTQNLQSSSNAGFVPEYTTSVVFDVQSPICEADKRSVTALTWVQPPGRNPILVYTKPGLVHLWSSPSSKPTWYGTRVLPLQTQKLSVGSSAISPITGVSYVLHRDALILSLFDGSFHVIHNMTMDPTWSPPLAGDILSSAELSRASRALFAKVTPAGISYLDVNKIGGMASYDSQSSIIWIYEAVRPVDFSYKYEAQHECMLLTAPFWQLDHETILRTVSEAFADISCASGNAPIHHLRAFMLHLRSNARFVALLPQVLEILSQVPPNQTTSIVLPSWTQGLNDDLRPQLRKSLTTHLFGWPNLLSLRMRLSIADQCWKLCKDPEMQAQCGQVAQGLLAAISHCVLRILVRHLRAIIPVIAAHDIPFVLREVVQSLLPGSPQDLADEAQALSDTLTASFSIDPAVAGLHEHCPACHAEVPLCDITRATCPNGHTWARCSITSFILSTSKVRTCIGCSRKALLPFAALDESQLPAVAQSWIVRDLLEAVQQCLFCGNSFVEIV</sequence>
<dbReference type="FunCoup" id="A0A0D0B520">
    <property type="interactions" value="3"/>
</dbReference>
<dbReference type="SUPFAM" id="SSF50978">
    <property type="entry name" value="WD40 repeat-like"/>
    <property type="match status" value="1"/>
</dbReference>
<dbReference type="InterPro" id="IPR036322">
    <property type="entry name" value="WD40_repeat_dom_sf"/>
</dbReference>
<dbReference type="OrthoDB" id="421374at2759"/>
<name>A0A0D0B520_9AGAM</name>
<dbReference type="PANTHER" id="PTHR15496">
    <property type="entry name" value="GENERAL TRANSCRIPTION FACTOR 3C POLYPEPTIDE 4 FAMILY"/>
    <property type="match status" value="1"/>
</dbReference>
<dbReference type="AlphaFoldDB" id="A0A0D0B520"/>
<protein>
    <recommendedName>
        <fullName evidence="5">Transcription factor IIIC 90kDa subunit N-terminal domain-containing protein</fullName>
    </recommendedName>
</protein>
<dbReference type="GO" id="GO:0004402">
    <property type="term" value="F:histone acetyltransferase activity"/>
    <property type="evidence" value="ECO:0007669"/>
    <property type="project" value="InterPro"/>
</dbReference>
<dbReference type="InterPro" id="IPR024761">
    <property type="entry name" value="TFIIIC_delta_N"/>
</dbReference>
<reference evidence="3 4" key="1">
    <citation type="submission" date="2014-04" db="EMBL/GenBank/DDBJ databases">
        <authorList>
            <consortium name="DOE Joint Genome Institute"/>
            <person name="Kuo A."/>
            <person name="Ruytinx J."/>
            <person name="Rineau F."/>
            <person name="Colpaert J."/>
            <person name="Kohler A."/>
            <person name="Nagy L.G."/>
            <person name="Floudas D."/>
            <person name="Copeland A."/>
            <person name="Barry K.W."/>
            <person name="Cichocki N."/>
            <person name="Veneault-Fourrey C."/>
            <person name="LaButti K."/>
            <person name="Lindquist E.A."/>
            <person name="Lipzen A."/>
            <person name="Lundell T."/>
            <person name="Morin E."/>
            <person name="Murat C."/>
            <person name="Sun H."/>
            <person name="Tunlid A."/>
            <person name="Henrissat B."/>
            <person name="Grigoriev I.V."/>
            <person name="Hibbett D.S."/>
            <person name="Martin F."/>
            <person name="Nordberg H.P."/>
            <person name="Cantor M.N."/>
            <person name="Hua S.X."/>
        </authorList>
    </citation>
    <scope>NUCLEOTIDE SEQUENCE [LARGE SCALE GENOMIC DNA]</scope>
    <source>
        <strain evidence="3 4">UH-Slu-Lm8-n1</strain>
    </source>
</reference>
<feature type="domain" description="Transcription factor IIIC 90kDa subunit N-terminal" evidence="1">
    <location>
        <begin position="23"/>
        <end position="372"/>
    </location>
</feature>
<dbReference type="HOGENOM" id="CLU_008513_0_0_1"/>
<dbReference type="Proteomes" id="UP000054485">
    <property type="component" value="Unassembled WGS sequence"/>
</dbReference>
<dbReference type="EMBL" id="KN835134">
    <property type="protein sequence ID" value="KIK49166.1"/>
    <property type="molecule type" value="Genomic_DNA"/>
</dbReference>
<dbReference type="STRING" id="930992.A0A0D0B520"/>
<evidence type="ECO:0000259" key="2">
    <source>
        <dbReference type="Pfam" id="PF12660"/>
    </source>
</evidence>
<dbReference type="GO" id="GO:0000127">
    <property type="term" value="C:transcription factor TFIIIC complex"/>
    <property type="evidence" value="ECO:0007669"/>
    <property type="project" value="InterPro"/>
</dbReference>
<dbReference type="Pfam" id="PF12660">
    <property type="entry name" value="zf-TFIIIC"/>
    <property type="match status" value="1"/>
</dbReference>
<evidence type="ECO:0000313" key="3">
    <source>
        <dbReference type="EMBL" id="KIK49166.1"/>
    </source>
</evidence>
<dbReference type="PANTHER" id="PTHR15496:SF2">
    <property type="entry name" value="GENERAL TRANSCRIPTION FACTOR 3C POLYPEPTIDE 4"/>
    <property type="match status" value="1"/>
</dbReference>
<reference evidence="4" key="2">
    <citation type="submission" date="2015-01" db="EMBL/GenBank/DDBJ databases">
        <title>Evolutionary Origins and Diversification of the Mycorrhizal Mutualists.</title>
        <authorList>
            <consortium name="DOE Joint Genome Institute"/>
            <consortium name="Mycorrhizal Genomics Consortium"/>
            <person name="Kohler A."/>
            <person name="Kuo A."/>
            <person name="Nagy L.G."/>
            <person name="Floudas D."/>
            <person name="Copeland A."/>
            <person name="Barry K.W."/>
            <person name="Cichocki N."/>
            <person name="Veneault-Fourrey C."/>
            <person name="LaButti K."/>
            <person name="Lindquist E.A."/>
            <person name="Lipzen A."/>
            <person name="Lundell T."/>
            <person name="Morin E."/>
            <person name="Murat C."/>
            <person name="Riley R."/>
            <person name="Ohm R."/>
            <person name="Sun H."/>
            <person name="Tunlid A."/>
            <person name="Henrissat B."/>
            <person name="Grigoriev I.V."/>
            <person name="Hibbett D.S."/>
            <person name="Martin F."/>
        </authorList>
    </citation>
    <scope>NUCLEOTIDE SEQUENCE [LARGE SCALE GENOMIC DNA]</scope>
    <source>
        <strain evidence="4">UH-Slu-Lm8-n1</strain>
    </source>
</reference>
<dbReference type="Gene3D" id="2.130.10.10">
    <property type="entry name" value="YVTN repeat-like/Quinoprotein amine dehydrogenase"/>
    <property type="match status" value="1"/>
</dbReference>
<dbReference type="InterPro" id="IPR044230">
    <property type="entry name" value="GTF3C4"/>
</dbReference>
<gene>
    <name evidence="3" type="ORF">CY34DRAFT_797556</name>
</gene>
<organism evidence="3 4">
    <name type="scientific">Suillus luteus UH-Slu-Lm8-n1</name>
    <dbReference type="NCBI Taxonomy" id="930992"/>
    <lineage>
        <taxon>Eukaryota</taxon>
        <taxon>Fungi</taxon>
        <taxon>Dikarya</taxon>
        <taxon>Basidiomycota</taxon>
        <taxon>Agaricomycotina</taxon>
        <taxon>Agaricomycetes</taxon>
        <taxon>Agaricomycetidae</taxon>
        <taxon>Boletales</taxon>
        <taxon>Suillineae</taxon>
        <taxon>Suillaceae</taxon>
        <taxon>Suillus</taxon>
    </lineage>
</organism>
<dbReference type="InterPro" id="IPR024764">
    <property type="entry name" value="TFIIIC_Znf"/>
</dbReference>